<evidence type="ECO:0000313" key="2">
    <source>
        <dbReference type="Proteomes" id="UP000028547"/>
    </source>
</evidence>
<protein>
    <submittedName>
        <fullName evidence="1">Uncharacterized protein</fullName>
    </submittedName>
</protein>
<dbReference type="Proteomes" id="UP000028547">
    <property type="component" value="Unassembled WGS sequence"/>
</dbReference>
<comment type="caution">
    <text evidence="1">The sequence shown here is derived from an EMBL/GenBank/DDBJ whole genome shotgun (WGS) entry which is preliminary data.</text>
</comment>
<sequence length="387" mass="42596">MAADTPSLALPPKLEELLQSLSDRAFAERLRLVYSAAGQAIIRLSDLDLLKYETAHVEDSPDLSLWEEMAPVIRDTVMDVNVLLNVVREQFASKPAGGAGSGAPLAATVEARRAKDASELLLGWMQQLAQGITQLGETMRNPSVVSDRWTLLAEIQRLRERFREQMGNLVFESASAFGPVTRQQVVPGHEAEVKAAVMVRAIVADLSRIVSARLTKVREAEPEDVQWNAQQLQTELDAFGRTAAYKHLRAQDKRHIIELRVRAGRMAIQDNPSKQDVLTVVEELDTIVRSLSHVNQRQLLIAHDREVWAGCGVRLERSVGLLDADPSAAARALAEAAASAQSLYGREPRLDAFLRKARKTQLSQLTGAELRANVETLQSLLAGLEIG</sequence>
<dbReference type="RefSeq" id="WP_043408890.1">
    <property type="nucleotide sequence ID" value="NZ_JPMI01000292.1"/>
</dbReference>
<dbReference type="EMBL" id="JPMI01000292">
    <property type="protein sequence ID" value="KFA88390.1"/>
    <property type="molecule type" value="Genomic_DNA"/>
</dbReference>
<gene>
    <name evidence="1" type="ORF">Q664_41555</name>
</gene>
<accession>A0A084SIV5</accession>
<name>A0A084SIV5_9BACT</name>
<evidence type="ECO:0000313" key="1">
    <source>
        <dbReference type="EMBL" id="KFA88390.1"/>
    </source>
</evidence>
<reference evidence="1 2" key="1">
    <citation type="submission" date="2014-07" db="EMBL/GenBank/DDBJ databases">
        <title>Draft Genome Sequence of Gephyronic Acid Producer, Cystobacter violaceus Strain Cb vi76.</title>
        <authorList>
            <person name="Stevens D.C."/>
            <person name="Young J."/>
            <person name="Carmichael R."/>
            <person name="Tan J."/>
            <person name="Taylor R.E."/>
        </authorList>
    </citation>
    <scope>NUCLEOTIDE SEQUENCE [LARGE SCALE GENOMIC DNA]</scope>
    <source>
        <strain evidence="1 2">Cb vi76</strain>
    </source>
</reference>
<organism evidence="1 2">
    <name type="scientific">Archangium violaceum Cb vi76</name>
    <dbReference type="NCBI Taxonomy" id="1406225"/>
    <lineage>
        <taxon>Bacteria</taxon>
        <taxon>Pseudomonadati</taxon>
        <taxon>Myxococcota</taxon>
        <taxon>Myxococcia</taxon>
        <taxon>Myxococcales</taxon>
        <taxon>Cystobacterineae</taxon>
        <taxon>Archangiaceae</taxon>
        <taxon>Archangium</taxon>
    </lineage>
</organism>
<dbReference type="AlphaFoldDB" id="A0A084SIV5"/>
<proteinExistence type="predicted"/>